<keyword evidence="4" id="KW-1133">Transmembrane helix</keyword>
<dbReference type="InterPro" id="IPR005754">
    <property type="entry name" value="Sortase"/>
</dbReference>
<sequence>MKKNIGDILMILLVVAGLVAILYPFVEDSLNNFLDYQILNHYQRKADEKAAQAQKAAHEKMVAENERLAKEESAPGNDPFDNPPKDEKEPTVDYYSQHTIGIVKIPKIGVEIPIFDGTTDLFLSRGAGLLGGTSYPMGGKSTHTVISAHRGLPEATLFTELPELVIGDRFFLENQTEILAYQVDKVKVIEPTELEDLRIGAGEDRATLMTCTPYMINSHRLLVQGHRIAYIPEMAREIQAGKKKNRLRQFLMIGGSLLLFILVMGIICQRIRLMFLRRRRYDLAFVLLDDKSQPLADETLTLYSKNGRRRMKREGLEYQVITDSEGRGCFTQLPGASYQVRQKDWGFKVKVKKIKDRYFSLVGKKNKQKENEAIQIHKS</sequence>
<dbReference type="CDD" id="cd05827">
    <property type="entry name" value="Sortase_C"/>
    <property type="match status" value="1"/>
</dbReference>
<dbReference type="AlphaFoldDB" id="A0AAW8TT73"/>
<dbReference type="InterPro" id="IPR023365">
    <property type="entry name" value="Sortase_dom-sf"/>
</dbReference>
<evidence type="ECO:0000313" key="5">
    <source>
        <dbReference type="EMBL" id="MDT2809478.1"/>
    </source>
</evidence>
<feature type="transmembrane region" description="Helical" evidence="4">
    <location>
        <begin position="250"/>
        <end position="271"/>
    </location>
</feature>
<keyword evidence="4" id="KW-0472">Membrane</keyword>
<name>A0AAW8TT73_9ENTE</name>
<dbReference type="RefSeq" id="WP_311835014.1">
    <property type="nucleotide sequence ID" value="NZ_JARQBJ010000001.1"/>
</dbReference>
<feature type="region of interest" description="Disordered" evidence="3">
    <location>
        <begin position="66"/>
        <end position="92"/>
    </location>
</feature>
<dbReference type="Pfam" id="PF04203">
    <property type="entry name" value="Sortase"/>
    <property type="match status" value="1"/>
</dbReference>
<evidence type="ECO:0000256" key="1">
    <source>
        <dbReference type="ARBA" id="ARBA00022801"/>
    </source>
</evidence>
<accession>A0AAW8TT73</accession>
<keyword evidence="1" id="KW-0378">Hydrolase</keyword>
<dbReference type="NCBIfam" id="NF033745">
    <property type="entry name" value="class_C_sortase"/>
    <property type="match status" value="1"/>
</dbReference>
<evidence type="ECO:0000313" key="6">
    <source>
        <dbReference type="Proteomes" id="UP001256711"/>
    </source>
</evidence>
<dbReference type="EMBL" id="JARQBJ010000001">
    <property type="protein sequence ID" value="MDT2809478.1"/>
    <property type="molecule type" value="Genomic_DNA"/>
</dbReference>
<evidence type="ECO:0000256" key="4">
    <source>
        <dbReference type="SAM" id="Phobius"/>
    </source>
</evidence>
<dbReference type="NCBIfam" id="TIGR01076">
    <property type="entry name" value="sortase_fam"/>
    <property type="match status" value="1"/>
</dbReference>
<reference evidence="5" key="1">
    <citation type="submission" date="2023-03" db="EMBL/GenBank/DDBJ databases">
        <authorList>
            <person name="Shen W."/>
            <person name="Cai J."/>
        </authorList>
    </citation>
    <scope>NUCLEOTIDE SEQUENCE</scope>
    <source>
        <strain evidence="5">B226-2</strain>
    </source>
</reference>
<dbReference type="GO" id="GO:0016787">
    <property type="term" value="F:hydrolase activity"/>
    <property type="evidence" value="ECO:0007669"/>
    <property type="project" value="UniProtKB-KW"/>
</dbReference>
<evidence type="ECO:0000256" key="3">
    <source>
        <dbReference type="SAM" id="MobiDB-lite"/>
    </source>
</evidence>
<dbReference type="Gene3D" id="2.40.260.10">
    <property type="entry name" value="Sortase"/>
    <property type="match status" value="1"/>
</dbReference>
<gene>
    <name evidence="5" type="ORF">P7H43_03070</name>
</gene>
<proteinExistence type="predicted"/>
<protein>
    <submittedName>
        <fullName evidence="5">Class C sortase</fullName>
    </submittedName>
</protein>
<evidence type="ECO:0000256" key="2">
    <source>
        <dbReference type="PIRSR" id="PIRSR605754-1"/>
    </source>
</evidence>
<feature type="active site" description="Proton donor/acceptor" evidence="2">
    <location>
        <position position="149"/>
    </location>
</feature>
<feature type="transmembrane region" description="Helical" evidence="4">
    <location>
        <begin position="7"/>
        <end position="26"/>
    </location>
</feature>
<organism evidence="5 6">
    <name type="scientific">Enterococcus asini</name>
    <dbReference type="NCBI Taxonomy" id="57732"/>
    <lineage>
        <taxon>Bacteria</taxon>
        <taxon>Bacillati</taxon>
        <taxon>Bacillota</taxon>
        <taxon>Bacilli</taxon>
        <taxon>Lactobacillales</taxon>
        <taxon>Enterococcaceae</taxon>
        <taxon>Enterococcus</taxon>
    </lineage>
</organism>
<feature type="active site" description="Acyl-thioester intermediate" evidence="2">
    <location>
        <position position="211"/>
    </location>
</feature>
<dbReference type="InterPro" id="IPR042002">
    <property type="entry name" value="Sortase_C"/>
</dbReference>
<dbReference type="Proteomes" id="UP001256711">
    <property type="component" value="Unassembled WGS sequence"/>
</dbReference>
<comment type="caution">
    <text evidence="5">The sequence shown here is derived from an EMBL/GenBank/DDBJ whole genome shotgun (WGS) entry which is preliminary data.</text>
</comment>
<dbReference type="SUPFAM" id="SSF63817">
    <property type="entry name" value="Sortase"/>
    <property type="match status" value="1"/>
</dbReference>
<keyword evidence="4" id="KW-0812">Transmembrane</keyword>